<proteinExistence type="predicted"/>
<dbReference type="Proteomes" id="UP000070501">
    <property type="component" value="Unassembled WGS sequence"/>
</dbReference>
<dbReference type="InParanoid" id="A0A136J5T6"/>
<name>A0A136J5T6_9PEZI</name>
<feature type="domain" description="Nephrocystin 3-like N-terminal" evidence="2">
    <location>
        <begin position="13"/>
        <end position="61"/>
    </location>
</feature>
<feature type="non-terminal residue" evidence="3">
    <location>
        <position position="64"/>
    </location>
</feature>
<protein>
    <recommendedName>
        <fullName evidence="2">Nephrocystin 3-like N-terminal domain-containing protein</fullName>
    </recommendedName>
</protein>
<dbReference type="InterPro" id="IPR056884">
    <property type="entry name" value="NPHP3-like_N"/>
</dbReference>
<keyword evidence="1" id="KW-0677">Repeat</keyword>
<dbReference type="AlphaFoldDB" id="A0A136J5T6"/>
<keyword evidence="4" id="KW-1185">Reference proteome</keyword>
<evidence type="ECO:0000256" key="1">
    <source>
        <dbReference type="ARBA" id="ARBA00022737"/>
    </source>
</evidence>
<evidence type="ECO:0000313" key="4">
    <source>
        <dbReference type="Proteomes" id="UP000070501"/>
    </source>
</evidence>
<organism evidence="3 4">
    <name type="scientific">Microdochium bolleyi</name>
    <dbReference type="NCBI Taxonomy" id="196109"/>
    <lineage>
        <taxon>Eukaryota</taxon>
        <taxon>Fungi</taxon>
        <taxon>Dikarya</taxon>
        <taxon>Ascomycota</taxon>
        <taxon>Pezizomycotina</taxon>
        <taxon>Sordariomycetes</taxon>
        <taxon>Xylariomycetidae</taxon>
        <taxon>Xylariales</taxon>
        <taxon>Microdochiaceae</taxon>
        <taxon>Microdochium</taxon>
    </lineage>
</organism>
<dbReference type="EMBL" id="KQ964248">
    <property type="protein sequence ID" value="KXJ92555.1"/>
    <property type="molecule type" value="Genomic_DNA"/>
</dbReference>
<dbReference type="Pfam" id="PF24883">
    <property type="entry name" value="NPHP3_N"/>
    <property type="match status" value="1"/>
</dbReference>
<evidence type="ECO:0000313" key="3">
    <source>
        <dbReference type="EMBL" id="KXJ92555.1"/>
    </source>
</evidence>
<sequence>MFRRWQQHRGGTKDQREERRLLWLKWNLGVGKSVLLKKAYHGTKHREDKAGNPTLAFFFNAKGC</sequence>
<evidence type="ECO:0000259" key="2">
    <source>
        <dbReference type="Pfam" id="PF24883"/>
    </source>
</evidence>
<accession>A0A136J5T6</accession>
<gene>
    <name evidence="3" type="ORF">Micbo1qcDRAFT_160289</name>
</gene>
<reference evidence="4" key="1">
    <citation type="submission" date="2016-02" db="EMBL/GenBank/DDBJ databases">
        <title>Draft genome sequence of Microdochium bolleyi, a fungal endophyte of beachgrass.</title>
        <authorList>
            <consortium name="DOE Joint Genome Institute"/>
            <person name="David A.S."/>
            <person name="May G."/>
            <person name="Haridas S."/>
            <person name="Lim J."/>
            <person name="Wang M."/>
            <person name="Labutti K."/>
            <person name="Lipzen A."/>
            <person name="Barry K."/>
            <person name="Grigoriev I.V."/>
        </authorList>
    </citation>
    <scope>NUCLEOTIDE SEQUENCE [LARGE SCALE GENOMIC DNA]</scope>
    <source>
        <strain evidence="4">J235TASD1</strain>
    </source>
</reference>